<comment type="subcellular location">
    <subcellularLocation>
        <location evidence="3">Chromosome</location>
    </subcellularLocation>
    <subcellularLocation>
        <location evidence="2 11">Nucleus</location>
    </subcellularLocation>
</comment>
<evidence type="ECO:0000256" key="5">
    <source>
        <dbReference type="ARBA" id="ARBA00022454"/>
    </source>
</evidence>
<dbReference type="PROSITE" id="PS00357">
    <property type="entry name" value="HISTONE_H2B"/>
    <property type="match status" value="1"/>
</dbReference>
<dbReference type="OrthoDB" id="10254238at2759"/>
<keyword evidence="15" id="KW-1185">Reference proteome</keyword>
<reference evidence="14 15" key="1">
    <citation type="submission" date="2014-04" db="EMBL/GenBank/DDBJ databases">
        <authorList>
            <consortium name="DOE Joint Genome Institute"/>
            <person name="Kuo A."/>
            <person name="Kohler A."/>
            <person name="Nagy L.G."/>
            <person name="Floudas D."/>
            <person name="Copeland A."/>
            <person name="Barry K.W."/>
            <person name="Cichocki N."/>
            <person name="Veneault-Fourrey C."/>
            <person name="LaButti K."/>
            <person name="Lindquist E.A."/>
            <person name="Lipzen A."/>
            <person name="Lundell T."/>
            <person name="Morin E."/>
            <person name="Murat C."/>
            <person name="Sun H."/>
            <person name="Tunlid A."/>
            <person name="Henrissat B."/>
            <person name="Grigoriev I.V."/>
            <person name="Hibbett D.S."/>
            <person name="Martin F."/>
            <person name="Nordberg H.P."/>
            <person name="Cantor M.N."/>
            <person name="Hua S.X."/>
        </authorList>
    </citation>
    <scope>NUCLEOTIDE SEQUENCE [LARGE SCALE GENOMIC DNA]</scope>
    <source>
        <strain evidence="14 15">Foug A</strain>
    </source>
</reference>
<sequence length="152" mass="16116">MAPKPASTGGKAPAAGAAKTPAKTTEGVKAAKKTAKTTAPTAPTAPAEEKKAKRRRVRKETWSSYIYKVLKQIHPDTGISNKAMAILNSFVNDIFERVATEASKLAAYSKKSTISSREIQTAVRLILPGELAKHAISEGTKSVTKYSSSGTK</sequence>
<keyword evidence="10 11" id="KW-0544">Nucleosome core</keyword>
<evidence type="ECO:0000256" key="3">
    <source>
        <dbReference type="ARBA" id="ARBA00004286"/>
    </source>
</evidence>
<evidence type="ECO:0000256" key="12">
    <source>
        <dbReference type="SAM" id="MobiDB-lite"/>
    </source>
</evidence>
<evidence type="ECO:0000256" key="6">
    <source>
        <dbReference type="ARBA" id="ARBA00022499"/>
    </source>
</evidence>
<dbReference type="HOGENOM" id="CLU_075666_1_3_1"/>
<dbReference type="InterPro" id="IPR000558">
    <property type="entry name" value="Histone_H2B"/>
</dbReference>
<gene>
    <name evidence="14" type="ORF">SCLCIDRAFT_6258</name>
</gene>
<keyword evidence="9 11" id="KW-0539">Nucleus</keyword>
<feature type="region of interest" description="Disordered" evidence="12">
    <location>
        <begin position="1"/>
        <end position="59"/>
    </location>
</feature>
<keyword evidence="6" id="KW-1017">Isopeptide bond</keyword>
<feature type="compositionally biased region" description="Low complexity" evidence="12">
    <location>
        <begin position="36"/>
        <end position="46"/>
    </location>
</feature>
<dbReference type="Proteomes" id="UP000053989">
    <property type="component" value="Unassembled WGS sequence"/>
</dbReference>
<protein>
    <recommendedName>
        <fullName evidence="11">Histone H2B</fullName>
    </recommendedName>
</protein>
<evidence type="ECO:0000313" key="14">
    <source>
        <dbReference type="EMBL" id="KIM70660.1"/>
    </source>
</evidence>
<dbReference type="InterPro" id="IPR055333">
    <property type="entry name" value="HISTONE_H2B_site"/>
</dbReference>
<dbReference type="SMART" id="SM00427">
    <property type="entry name" value="H2B"/>
    <property type="match status" value="1"/>
</dbReference>
<dbReference type="InterPro" id="IPR007125">
    <property type="entry name" value="H2A/H2B/H3"/>
</dbReference>
<dbReference type="Gene3D" id="1.10.20.10">
    <property type="entry name" value="Histone, subunit A"/>
    <property type="match status" value="1"/>
</dbReference>
<dbReference type="PRINTS" id="PR00621">
    <property type="entry name" value="HISTONEH2B"/>
</dbReference>
<proteinExistence type="inferred from homology"/>
<evidence type="ECO:0000256" key="9">
    <source>
        <dbReference type="ARBA" id="ARBA00023242"/>
    </source>
</evidence>
<reference evidence="15" key="2">
    <citation type="submission" date="2015-01" db="EMBL/GenBank/DDBJ databases">
        <title>Evolutionary Origins and Diversification of the Mycorrhizal Mutualists.</title>
        <authorList>
            <consortium name="DOE Joint Genome Institute"/>
            <consortium name="Mycorrhizal Genomics Consortium"/>
            <person name="Kohler A."/>
            <person name="Kuo A."/>
            <person name="Nagy L.G."/>
            <person name="Floudas D."/>
            <person name="Copeland A."/>
            <person name="Barry K.W."/>
            <person name="Cichocki N."/>
            <person name="Veneault-Fourrey C."/>
            <person name="LaButti K."/>
            <person name="Lindquist E.A."/>
            <person name="Lipzen A."/>
            <person name="Lundell T."/>
            <person name="Morin E."/>
            <person name="Murat C."/>
            <person name="Riley R."/>
            <person name="Ohm R."/>
            <person name="Sun H."/>
            <person name="Tunlid A."/>
            <person name="Henrissat B."/>
            <person name="Grigoriev I.V."/>
            <person name="Hibbett D.S."/>
            <person name="Martin F."/>
        </authorList>
    </citation>
    <scope>NUCLEOTIDE SEQUENCE [LARGE SCALE GENOMIC DNA]</scope>
    <source>
        <strain evidence="15">Foug A</strain>
    </source>
</reference>
<dbReference type="SUPFAM" id="SSF47113">
    <property type="entry name" value="Histone-fold"/>
    <property type="match status" value="1"/>
</dbReference>
<keyword evidence="8 11" id="KW-0238">DNA-binding</keyword>
<dbReference type="CDD" id="cd22910">
    <property type="entry name" value="HFD_H2B"/>
    <property type="match status" value="1"/>
</dbReference>
<evidence type="ECO:0000256" key="7">
    <source>
        <dbReference type="ARBA" id="ARBA00022843"/>
    </source>
</evidence>
<comment type="similarity">
    <text evidence="4 11">Belongs to the histone H2B family.</text>
</comment>
<evidence type="ECO:0000256" key="4">
    <source>
        <dbReference type="ARBA" id="ARBA00006846"/>
    </source>
</evidence>
<evidence type="ECO:0000259" key="13">
    <source>
        <dbReference type="Pfam" id="PF00125"/>
    </source>
</evidence>
<keyword evidence="7" id="KW-0832">Ubl conjugation</keyword>
<dbReference type="InterPro" id="IPR009072">
    <property type="entry name" value="Histone-fold"/>
</dbReference>
<feature type="domain" description="Core Histone H2A/H2B/H3" evidence="13">
    <location>
        <begin position="47"/>
        <end position="125"/>
    </location>
</feature>
<dbReference type="GO" id="GO:0046982">
    <property type="term" value="F:protein heterodimerization activity"/>
    <property type="evidence" value="ECO:0007669"/>
    <property type="project" value="InterPro"/>
</dbReference>
<organism evidence="14 15">
    <name type="scientific">Scleroderma citrinum Foug A</name>
    <dbReference type="NCBI Taxonomy" id="1036808"/>
    <lineage>
        <taxon>Eukaryota</taxon>
        <taxon>Fungi</taxon>
        <taxon>Dikarya</taxon>
        <taxon>Basidiomycota</taxon>
        <taxon>Agaricomycotina</taxon>
        <taxon>Agaricomycetes</taxon>
        <taxon>Agaricomycetidae</taxon>
        <taxon>Boletales</taxon>
        <taxon>Sclerodermatineae</taxon>
        <taxon>Sclerodermataceae</taxon>
        <taxon>Scleroderma</taxon>
    </lineage>
</organism>
<evidence type="ECO:0000256" key="1">
    <source>
        <dbReference type="ARBA" id="ARBA00002001"/>
    </source>
</evidence>
<dbReference type="GO" id="GO:0000786">
    <property type="term" value="C:nucleosome"/>
    <property type="evidence" value="ECO:0007669"/>
    <property type="project" value="UniProtKB-KW"/>
</dbReference>
<evidence type="ECO:0000256" key="2">
    <source>
        <dbReference type="ARBA" id="ARBA00004123"/>
    </source>
</evidence>
<evidence type="ECO:0000256" key="8">
    <source>
        <dbReference type="ARBA" id="ARBA00023125"/>
    </source>
</evidence>
<feature type="compositionally biased region" description="Low complexity" evidence="12">
    <location>
        <begin position="1"/>
        <end position="28"/>
    </location>
</feature>
<comment type="function">
    <text evidence="1">Core component of nucleosome. Nucleosomes wrap and compact DNA into chromatin, limiting DNA accessibility to the cellular machineries which require DNA as a template. Histones thereby play a central role in transcription regulation, DNA repair, DNA replication and chromosomal stability. DNA accessibility is regulated via a complex set of post-translational modifications of histones, also called histone code, and nucleosome remodeling.</text>
</comment>
<dbReference type="PANTHER" id="PTHR23428">
    <property type="entry name" value="HISTONE H2B"/>
    <property type="match status" value="1"/>
</dbReference>
<evidence type="ECO:0000256" key="10">
    <source>
        <dbReference type="ARBA" id="ARBA00023269"/>
    </source>
</evidence>
<evidence type="ECO:0000256" key="11">
    <source>
        <dbReference type="RuleBase" id="RU000451"/>
    </source>
</evidence>
<dbReference type="FunCoup" id="A0A0C3EDD5">
    <property type="interactions" value="195"/>
</dbReference>
<dbReference type="GO" id="GO:0030527">
    <property type="term" value="F:structural constituent of chromatin"/>
    <property type="evidence" value="ECO:0007669"/>
    <property type="project" value="InterPro"/>
</dbReference>
<evidence type="ECO:0000313" key="15">
    <source>
        <dbReference type="Proteomes" id="UP000053989"/>
    </source>
</evidence>
<dbReference type="Pfam" id="PF00125">
    <property type="entry name" value="Histone"/>
    <property type="match status" value="1"/>
</dbReference>
<keyword evidence="5 11" id="KW-0158">Chromosome</keyword>
<dbReference type="STRING" id="1036808.A0A0C3EDD5"/>
<dbReference type="EMBL" id="KN822004">
    <property type="protein sequence ID" value="KIM70660.1"/>
    <property type="molecule type" value="Genomic_DNA"/>
</dbReference>
<accession>A0A0C3EDD5</accession>
<name>A0A0C3EDD5_9AGAM</name>
<comment type="subunit">
    <text evidence="11">The nucleosome is a histone octamer containing two molecules each of H2A, H2B, H3 and H4 assembled in one H3-H4 heterotetramer and two H2A-H2B heterodimers. The octamer wraps approximately 147 bp of DNA.</text>
</comment>
<dbReference type="FunFam" id="1.10.20.10:FF:000014">
    <property type="entry name" value="Histone H2B"/>
    <property type="match status" value="1"/>
</dbReference>
<dbReference type="InParanoid" id="A0A0C3EDD5"/>
<dbReference type="AlphaFoldDB" id="A0A0C3EDD5"/>
<dbReference type="GO" id="GO:0003677">
    <property type="term" value="F:DNA binding"/>
    <property type="evidence" value="ECO:0007669"/>
    <property type="project" value="UniProtKB-KW"/>
</dbReference>
<dbReference type="GO" id="GO:0005634">
    <property type="term" value="C:nucleus"/>
    <property type="evidence" value="ECO:0007669"/>
    <property type="project" value="UniProtKB-SubCell"/>
</dbReference>